<dbReference type="EMBL" id="MU005766">
    <property type="protein sequence ID" value="KAF2712053.1"/>
    <property type="molecule type" value="Genomic_DNA"/>
</dbReference>
<evidence type="ECO:0000256" key="1">
    <source>
        <dbReference type="ARBA" id="ARBA00009009"/>
    </source>
</evidence>
<protein>
    <submittedName>
        <fullName evidence="4">Beta-lactamase/transpeptidase-like protein</fullName>
    </submittedName>
</protein>
<gene>
    <name evidence="4" type="ORF">K504DRAFT_194321</name>
</gene>
<comment type="similarity">
    <text evidence="1">Belongs to the class-A beta-lactamase family.</text>
</comment>
<evidence type="ECO:0000256" key="2">
    <source>
        <dbReference type="ARBA" id="ARBA00022801"/>
    </source>
</evidence>
<name>A0A6G1KHE8_9PLEO</name>
<dbReference type="Pfam" id="PF00144">
    <property type="entry name" value="Beta-lactamase"/>
    <property type="match status" value="1"/>
</dbReference>
<evidence type="ECO:0000313" key="4">
    <source>
        <dbReference type="EMBL" id="KAF2712053.1"/>
    </source>
</evidence>
<keyword evidence="5" id="KW-1185">Reference proteome</keyword>
<dbReference type="InterPro" id="IPR050789">
    <property type="entry name" value="Diverse_Enzym_Activities"/>
</dbReference>
<dbReference type="GO" id="GO:0016787">
    <property type="term" value="F:hydrolase activity"/>
    <property type="evidence" value="ECO:0007669"/>
    <property type="project" value="UniProtKB-KW"/>
</dbReference>
<reference evidence="4" key="1">
    <citation type="journal article" date="2020" name="Stud. Mycol.">
        <title>101 Dothideomycetes genomes: a test case for predicting lifestyles and emergence of pathogens.</title>
        <authorList>
            <person name="Haridas S."/>
            <person name="Albert R."/>
            <person name="Binder M."/>
            <person name="Bloem J."/>
            <person name="Labutti K."/>
            <person name="Salamov A."/>
            <person name="Andreopoulos B."/>
            <person name="Baker S."/>
            <person name="Barry K."/>
            <person name="Bills G."/>
            <person name="Bluhm B."/>
            <person name="Cannon C."/>
            <person name="Castanera R."/>
            <person name="Culley D."/>
            <person name="Daum C."/>
            <person name="Ezra D."/>
            <person name="Gonzalez J."/>
            <person name="Henrissat B."/>
            <person name="Kuo A."/>
            <person name="Liang C."/>
            <person name="Lipzen A."/>
            <person name="Lutzoni F."/>
            <person name="Magnuson J."/>
            <person name="Mondo S."/>
            <person name="Nolan M."/>
            <person name="Ohm R."/>
            <person name="Pangilinan J."/>
            <person name="Park H.-J."/>
            <person name="Ramirez L."/>
            <person name="Alfaro M."/>
            <person name="Sun H."/>
            <person name="Tritt A."/>
            <person name="Yoshinaga Y."/>
            <person name="Zwiers L.-H."/>
            <person name="Turgeon B."/>
            <person name="Goodwin S."/>
            <person name="Spatafora J."/>
            <person name="Crous P."/>
            <person name="Grigoriev I."/>
        </authorList>
    </citation>
    <scope>NUCLEOTIDE SEQUENCE</scope>
    <source>
        <strain evidence="4">CBS 279.74</strain>
    </source>
</reference>
<feature type="domain" description="Beta-lactamase-related" evidence="3">
    <location>
        <begin position="23"/>
        <end position="180"/>
    </location>
</feature>
<dbReference type="InterPro" id="IPR012338">
    <property type="entry name" value="Beta-lactam/transpept-like"/>
</dbReference>
<organism evidence="4 5">
    <name type="scientific">Pleomassaria siparia CBS 279.74</name>
    <dbReference type="NCBI Taxonomy" id="1314801"/>
    <lineage>
        <taxon>Eukaryota</taxon>
        <taxon>Fungi</taxon>
        <taxon>Dikarya</taxon>
        <taxon>Ascomycota</taxon>
        <taxon>Pezizomycotina</taxon>
        <taxon>Dothideomycetes</taxon>
        <taxon>Pleosporomycetidae</taxon>
        <taxon>Pleosporales</taxon>
        <taxon>Pleomassariaceae</taxon>
        <taxon>Pleomassaria</taxon>
    </lineage>
</organism>
<dbReference type="Proteomes" id="UP000799428">
    <property type="component" value="Unassembled WGS sequence"/>
</dbReference>
<keyword evidence="2" id="KW-0378">Hydrolase</keyword>
<evidence type="ECO:0000313" key="5">
    <source>
        <dbReference type="Proteomes" id="UP000799428"/>
    </source>
</evidence>
<dbReference type="InterPro" id="IPR001466">
    <property type="entry name" value="Beta-lactam-related"/>
</dbReference>
<dbReference type="OrthoDB" id="428260at2759"/>
<evidence type="ECO:0000259" key="3">
    <source>
        <dbReference type="Pfam" id="PF00144"/>
    </source>
</evidence>
<dbReference type="SUPFAM" id="SSF56601">
    <property type="entry name" value="beta-lactamase/transpeptidase-like"/>
    <property type="match status" value="1"/>
</dbReference>
<accession>A0A6G1KHE8</accession>
<dbReference type="PANTHER" id="PTHR43283">
    <property type="entry name" value="BETA-LACTAMASE-RELATED"/>
    <property type="match status" value="1"/>
</dbReference>
<dbReference type="AlphaFoldDB" id="A0A6G1KHE8"/>
<sequence>MSDMIRNLELATGGPNPEVLGVVVVAVDCEGHEILSHYSGKTSLNLNANLIDETSVFRLASCTKLITAIAALRLLFQTHSQPLLALDDLELISTHLPELTALDIIDSSPGNKDFAYRSRVKPLTLRHLLTHTSGVGYDMVDPRLRAWRKRRGERTMSLHGPLPEAVTRPLLFEPGEGWVYGGGVWTRYQDERSRLLIFSTFQTQGQ</sequence>
<proteinExistence type="inferred from homology"/>
<dbReference type="Gene3D" id="3.40.710.10">
    <property type="entry name" value="DD-peptidase/beta-lactamase superfamily"/>
    <property type="match status" value="1"/>
</dbReference>
<dbReference type="PANTHER" id="PTHR43283:SF17">
    <property type="entry name" value="(LOVD), PUTATIVE (AFU_ORTHOLOGUE AFUA_5G00920)-RELATED"/>
    <property type="match status" value="1"/>
</dbReference>